<evidence type="ECO:0000313" key="13">
    <source>
        <dbReference type="EMBL" id="SHI09801.1"/>
    </source>
</evidence>
<dbReference type="Pfam" id="PF00593">
    <property type="entry name" value="TonB_dep_Rec_b-barrel"/>
    <property type="match status" value="1"/>
</dbReference>
<dbReference type="Gene3D" id="2.170.130.10">
    <property type="entry name" value="TonB-dependent receptor, plug domain"/>
    <property type="match status" value="1"/>
</dbReference>
<comment type="similarity">
    <text evidence="8 9">Belongs to the TonB-dependent receptor family.</text>
</comment>
<evidence type="ECO:0000256" key="7">
    <source>
        <dbReference type="ARBA" id="ARBA00023237"/>
    </source>
</evidence>
<dbReference type="EMBL" id="FQXG01000007">
    <property type="protein sequence ID" value="SHI09801.1"/>
    <property type="molecule type" value="Genomic_DNA"/>
</dbReference>
<evidence type="ECO:0000256" key="5">
    <source>
        <dbReference type="ARBA" id="ARBA00023077"/>
    </source>
</evidence>
<dbReference type="NCBIfam" id="TIGR01782">
    <property type="entry name" value="TonB-Xanth-Caul"/>
    <property type="match status" value="1"/>
</dbReference>
<dbReference type="AlphaFoldDB" id="A0A1M5YCJ5"/>
<dbReference type="CDD" id="cd01347">
    <property type="entry name" value="ligand_gated_channel"/>
    <property type="match status" value="1"/>
</dbReference>
<dbReference type="InterPro" id="IPR036942">
    <property type="entry name" value="Beta-barrel_TonB_sf"/>
</dbReference>
<feature type="chain" id="PRO_5009915238" evidence="10">
    <location>
        <begin position="28"/>
        <end position="868"/>
    </location>
</feature>
<keyword evidence="4 8" id="KW-0812">Transmembrane</keyword>
<gene>
    <name evidence="13" type="ORF">SAMN02745129_4087</name>
</gene>
<evidence type="ECO:0000256" key="4">
    <source>
        <dbReference type="ARBA" id="ARBA00022692"/>
    </source>
</evidence>
<dbReference type="InterPro" id="IPR012910">
    <property type="entry name" value="Plug_dom"/>
</dbReference>
<evidence type="ECO:0000259" key="11">
    <source>
        <dbReference type="Pfam" id="PF00593"/>
    </source>
</evidence>
<dbReference type="GO" id="GO:0009279">
    <property type="term" value="C:cell outer membrane"/>
    <property type="evidence" value="ECO:0007669"/>
    <property type="project" value="UniProtKB-SubCell"/>
</dbReference>
<dbReference type="InterPro" id="IPR000531">
    <property type="entry name" value="Beta-barrel_TonB"/>
</dbReference>
<dbReference type="InterPro" id="IPR039426">
    <property type="entry name" value="TonB-dep_rcpt-like"/>
</dbReference>
<dbReference type="SUPFAM" id="SSF56935">
    <property type="entry name" value="Porins"/>
    <property type="match status" value="1"/>
</dbReference>
<protein>
    <submittedName>
        <fullName evidence="13">Iron complex outermembrane recepter protein</fullName>
    </submittedName>
</protein>
<evidence type="ECO:0000256" key="8">
    <source>
        <dbReference type="PROSITE-ProRule" id="PRU01360"/>
    </source>
</evidence>
<sequence length="868" mass="95515">MGPVQFKRHLLATSVATVLGASLPAVAVAEEEGASEQVERIEVRGIRASQQANLNAKRFSNSVIDVVTAEDIGKFPDRNVAESLQRIPGVTIQRQFGEGASVSIRGAGDDLTLTTLNGQNVASTGWFVLEPAKRSFNYELLPSEIVGDLEVYKSSQADLLEGGVGGTVVVNTRKPLDLDKYSFYGSAAGLYQSDSDSWDPQYSAMGSWKNDSETFGVMIGGVYQDRNLQRQGNEAFWEWGAGPVAFQQDRERSAITATLQWAPTERLNFVVNYIDMQMKANNTNYALWLTQADTSWGSWDETSWLGGCGLCGGDAPGPGSGTQIAGPLNVAFYQARPREATMDSDVIDLTMEYQGDNFVFEFQVGDTSSTGGTDFEMVVDDGTGGTPIPGGSYDFTGGGQSWALNGFDLAGYDPGSLNMGTGSAFNRTPKTDDETYVQGDLAIPVELGSITEFKFGARYASHKTTSRRYDYIQDANFNPSISTAEVSDGRIDVGAGDYEIFKVDAEALKSWAKSSIVGETEDLGSYSEIEEDNLAAYVMASYDADGLRGNFGLRYVYTEATSTYYVDGMKGSTDADYSEVLPSFNAAYDLADDLILRFSAARVMARPQYVDMYVNPDVRGANDDLPDNQFWIVGNVGLKPFVANQYDLGVEWYFTDSSLLSATYFRKDVSNFVTIKESGPFMNGEGGIDFGGELRPDEIYWTKQEKSNGESAEIQGYELQYQQDFDNGLGAIANYTYTDTETDENTFTDMNPFLSNSSKHSYNLTGYYENDWLELRLSYAWRDEYMIREAGSYGNRLHDDFGTLDLSARWKVTDYLDITLDAVNLTEESSKQFGNNAFQTDLSGFANGFPLYEYELARTVTVGAAVRF</sequence>
<dbReference type="PANTHER" id="PTHR40980:SF3">
    <property type="entry name" value="TONB-DEPENDENT RECEPTOR-LIKE BETA-BARREL DOMAIN-CONTAINING PROTEIN"/>
    <property type="match status" value="1"/>
</dbReference>
<comment type="subcellular location">
    <subcellularLocation>
        <location evidence="1 8">Cell outer membrane</location>
        <topology evidence="1 8">Multi-pass membrane protein</topology>
    </subcellularLocation>
</comment>
<dbReference type="PROSITE" id="PS52016">
    <property type="entry name" value="TONB_DEPENDENT_REC_3"/>
    <property type="match status" value="1"/>
</dbReference>
<dbReference type="Proteomes" id="UP000184268">
    <property type="component" value="Unassembled WGS sequence"/>
</dbReference>
<feature type="domain" description="TonB-dependent receptor-like beta-barrel" evidence="11">
    <location>
        <begin position="383"/>
        <end position="825"/>
    </location>
</feature>
<keyword evidence="14" id="KW-1185">Reference proteome</keyword>
<evidence type="ECO:0000259" key="12">
    <source>
        <dbReference type="Pfam" id="PF07715"/>
    </source>
</evidence>
<dbReference type="RefSeq" id="WP_067663870.1">
    <property type="nucleotide sequence ID" value="NZ_FQXG01000007.1"/>
</dbReference>
<evidence type="ECO:0000256" key="9">
    <source>
        <dbReference type="RuleBase" id="RU003357"/>
    </source>
</evidence>
<keyword evidence="3 8" id="KW-1134">Transmembrane beta strand</keyword>
<keyword evidence="2 8" id="KW-0813">Transport</keyword>
<organism evidence="13 14">
    <name type="scientific">Ferrimonas marina</name>
    <dbReference type="NCBI Taxonomy" id="299255"/>
    <lineage>
        <taxon>Bacteria</taxon>
        <taxon>Pseudomonadati</taxon>
        <taxon>Pseudomonadota</taxon>
        <taxon>Gammaproteobacteria</taxon>
        <taxon>Alteromonadales</taxon>
        <taxon>Ferrimonadaceae</taxon>
        <taxon>Ferrimonas</taxon>
    </lineage>
</organism>
<accession>A0A1M5YCJ5</accession>
<dbReference type="PANTHER" id="PTHR40980">
    <property type="entry name" value="PLUG DOMAIN-CONTAINING PROTEIN"/>
    <property type="match status" value="1"/>
</dbReference>
<reference evidence="13 14" key="1">
    <citation type="submission" date="2016-11" db="EMBL/GenBank/DDBJ databases">
        <authorList>
            <person name="Jaros S."/>
            <person name="Januszkiewicz K."/>
            <person name="Wedrychowicz H."/>
        </authorList>
    </citation>
    <scope>NUCLEOTIDE SEQUENCE [LARGE SCALE GENOMIC DNA]</scope>
    <source>
        <strain evidence="13 14">DSM 16917</strain>
    </source>
</reference>
<evidence type="ECO:0000256" key="3">
    <source>
        <dbReference type="ARBA" id="ARBA00022452"/>
    </source>
</evidence>
<keyword evidence="6 8" id="KW-0472">Membrane</keyword>
<evidence type="ECO:0000256" key="6">
    <source>
        <dbReference type="ARBA" id="ARBA00023136"/>
    </source>
</evidence>
<dbReference type="InterPro" id="IPR010104">
    <property type="entry name" value="TonB_rcpt_bac"/>
</dbReference>
<evidence type="ECO:0000256" key="2">
    <source>
        <dbReference type="ARBA" id="ARBA00022448"/>
    </source>
</evidence>
<evidence type="ECO:0000256" key="1">
    <source>
        <dbReference type="ARBA" id="ARBA00004571"/>
    </source>
</evidence>
<feature type="domain" description="TonB-dependent receptor plug" evidence="12">
    <location>
        <begin position="60"/>
        <end position="166"/>
    </location>
</feature>
<proteinExistence type="inferred from homology"/>
<evidence type="ECO:0000313" key="14">
    <source>
        <dbReference type="Proteomes" id="UP000184268"/>
    </source>
</evidence>
<dbReference type="InterPro" id="IPR037066">
    <property type="entry name" value="Plug_dom_sf"/>
</dbReference>
<dbReference type="OrthoDB" id="8727862at2"/>
<dbReference type="STRING" id="299255.SAMN02745129_4087"/>
<keyword evidence="7 8" id="KW-0998">Cell outer membrane</keyword>
<name>A0A1M5YCJ5_9GAMM</name>
<dbReference type="Pfam" id="PF07715">
    <property type="entry name" value="Plug"/>
    <property type="match status" value="1"/>
</dbReference>
<keyword evidence="5 9" id="KW-0798">TonB box</keyword>
<dbReference type="Gene3D" id="2.40.170.20">
    <property type="entry name" value="TonB-dependent receptor, beta-barrel domain"/>
    <property type="match status" value="1"/>
</dbReference>
<feature type="signal peptide" evidence="10">
    <location>
        <begin position="1"/>
        <end position="27"/>
    </location>
</feature>
<evidence type="ECO:0000256" key="10">
    <source>
        <dbReference type="SAM" id="SignalP"/>
    </source>
</evidence>
<keyword evidence="10" id="KW-0732">Signal</keyword>